<dbReference type="Proteomes" id="UP001501727">
    <property type="component" value="Unassembled WGS sequence"/>
</dbReference>
<dbReference type="SUPFAM" id="SSF55073">
    <property type="entry name" value="Nucleotide cyclase"/>
    <property type="match status" value="1"/>
</dbReference>
<comment type="catalytic activity">
    <reaction evidence="2">
        <text>2 GTP = 3',3'-c-di-GMP + 2 diphosphate</text>
        <dbReference type="Rhea" id="RHEA:24898"/>
        <dbReference type="ChEBI" id="CHEBI:33019"/>
        <dbReference type="ChEBI" id="CHEBI:37565"/>
        <dbReference type="ChEBI" id="CHEBI:58805"/>
        <dbReference type="EC" id="2.7.7.65"/>
    </reaction>
</comment>
<dbReference type="Pfam" id="PF00990">
    <property type="entry name" value="GGDEF"/>
    <property type="match status" value="1"/>
</dbReference>
<organism evidence="7 8">
    <name type="scientific">Luteimonas lutimaris</name>
    <dbReference type="NCBI Taxonomy" id="698645"/>
    <lineage>
        <taxon>Bacteria</taxon>
        <taxon>Pseudomonadati</taxon>
        <taxon>Pseudomonadota</taxon>
        <taxon>Gammaproteobacteria</taxon>
        <taxon>Lysobacterales</taxon>
        <taxon>Lysobacteraceae</taxon>
        <taxon>Luteimonas</taxon>
    </lineage>
</organism>
<accession>A0ABP7MCD0</accession>
<sequence length="314" mass="33487">MGGGAMPGARRRRVVVCMLYVVAAVLLSGAAMAQAASGSGPGRPLHGADAIHAADVASSQRLLDLDWLPGALQERVDRQQAQSRRLLVLLLVVLAGSLGYWALKARRLQVSLRRMAETDALTGLGNRQHFLRQSAQALLQAERTGGDVALVVFDLDRFESINDRFGQDTGDWVLRQVAGQCRTLCRRGDHVGRIGGEEFAILLPGRDLRAARSVAEACRVRIAGLDSRPTGQRFIVTAGFGVTASSRSGHDLARMLSHADKALGAAKREGRNRVSVFEGDAGSRARLQVVGEGRPGQDAGSADRKPASGRSSRA</sequence>
<name>A0ABP7MCD0_9GAMM</name>
<evidence type="ECO:0000256" key="1">
    <source>
        <dbReference type="ARBA" id="ARBA00012528"/>
    </source>
</evidence>
<dbReference type="SMART" id="SM00267">
    <property type="entry name" value="GGDEF"/>
    <property type="match status" value="1"/>
</dbReference>
<dbReference type="PANTHER" id="PTHR45138:SF9">
    <property type="entry name" value="DIGUANYLATE CYCLASE DGCM-RELATED"/>
    <property type="match status" value="1"/>
</dbReference>
<proteinExistence type="predicted"/>
<dbReference type="InterPro" id="IPR029787">
    <property type="entry name" value="Nucleotide_cyclase"/>
</dbReference>
<evidence type="ECO:0000313" key="7">
    <source>
        <dbReference type="EMBL" id="GAA3920196.1"/>
    </source>
</evidence>
<gene>
    <name evidence="7" type="ORF">GCM10022229_12280</name>
</gene>
<dbReference type="InterPro" id="IPR043128">
    <property type="entry name" value="Rev_trsase/Diguanyl_cyclase"/>
</dbReference>
<feature type="chain" id="PRO_5045552723" description="diguanylate cyclase" evidence="5">
    <location>
        <begin position="34"/>
        <end position="314"/>
    </location>
</feature>
<feature type="transmembrane region" description="Helical" evidence="4">
    <location>
        <begin position="86"/>
        <end position="103"/>
    </location>
</feature>
<keyword evidence="4" id="KW-1133">Transmembrane helix</keyword>
<comment type="caution">
    <text evidence="7">The sequence shown here is derived from an EMBL/GenBank/DDBJ whole genome shotgun (WGS) entry which is preliminary data.</text>
</comment>
<evidence type="ECO:0000256" key="4">
    <source>
        <dbReference type="SAM" id="Phobius"/>
    </source>
</evidence>
<evidence type="ECO:0000256" key="3">
    <source>
        <dbReference type="SAM" id="MobiDB-lite"/>
    </source>
</evidence>
<dbReference type="EC" id="2.7.7.65" evidence="1"/>
<dbReference type="InterPro" id="IPR000160">
    <property type="entry name" value="GGDEF_dom"/>
</dbReference>
<feature type="domain" description="GGDEF" evidence="6">
    <location>
        <begin position="146"/>
        <end position="279"/>
    </location>
</feature>
<dbReference type="PANTHER" id="PTHR45138">
    <property type="entry name" value="REGULATORY COMPONENTS OF SENSORY TRANSDUCTION SYSTEM"/>
    <property type="match status" value="1"/>
</dbReference>
<feature type="region of interest" description="Disordered" evidence="3">
    <location>
        <begin position="286"/>
        <end position="314"/>
    </location>
</feature>
<evidence type="ECO:0000256" key="5">
    <source>
        <dbReference type="SAM" id="SignalP"/>
    </source>
</evidence>
<dbReference type="EMBL" id="BAAAZU010000004">
    <property type="protein sequence ID" value="GAA3920196.1"/>
    <property type="molecule type" value="Genomic_DNA"/>
</dbReference>
<dbReference type="InterPro" id="IPR050469">
    <property type="entry name" value="Diguanylate_Cyclase"/>
</dbReference>
<keyword evidence="5" id="KW-0732">Signal</keyword>
<keyword evidence="8" id="KW-1185">Reference proteome</keyword>
<evidence type="ECO:0000313" key="8">
    <source>
        <dbReference type="Proteomes" id="UP001501727"/>
    </source>
</evidence>
<protein>
    <recommendedName>
        <fullName evidence="1">diguanylate cyclase</fullName>
        <ecNumber evidence="1">2.7.7.65</ecNumber>
    </recommendedName>
</protein>
<dbReference type="Gene3D" id="3.30.70.270">
    <property type="match status" value="1"/>
</dbReference>
<evidence type="ECO:0000256" key="2">
    <source>
        <dbReference type="ARBA" id="ARBA00034247"/>
    </source>
</evidence>
<dbReference type="PROSITE" id="PS50887">
    <property type="entry name" value="GGDEF"/>
    <property type="match status" value="1"/>
</dbReference>
<keyword evidence="4" id="KW-0472">Membrane</keyword>
<keyword evidence="4" id="KW-0812">Transmembrane</keyword>
<reference evidence="8" key="1">
    <citation type="journal article" date="2019" name="Int. J. Syst. Evol. Microbiol.">
        <title>The Global Catalogue of Microorganisms (GCM) 10K type strain sequencing project: providing services to taxonomists for standard genome sequencing and annotation.</title>
        <authorList>
            <consortium name="The Broad Institute Genomics Platform"/>
            <consortium name="The Broad Institute Genome Sequencing Center for Infectious Disease"/>
            <person name="Wu L."/>
            <person name="Ma J."/>
        </authorList>
    </citation>
    <scope>NUCLEOTIDE SEQUENCE [LARGE SCALE GENOMIC DNA]</scope>
    <source>
        <strain evidence="8">JCM 16916</strain>
    </source>
</reference>
<feature type="signal peptide" evidence="5">
    <location>
        <begin position="1"/>
        <end position="33"/>
    </location>
</feature>
<evidence type="ECO:0000259" key="6">
    <source>
        <dbReference type="PROSITE" id="PS50887"/>
    </source>
</evidence>
<dbReference type="NCBIfam" id="TIGR00254">
    <property type="entry name" value="GGDEF"/>
    <property type="match status" value="1"/>
</dbReference>
<dbReference type="CDD" id="cd01949">
    <property type="entry name" value="GGDEF"/>
    <property type="match status" value="1"/>
</dbReference>